<evidence type="ECO:0000313" key="3">
    <source>
        <dbReference type="Proteomes" id="UP000586305"/>
    </source>
</evidence>
<feature type="domain" description="Transposase IS200-like" evidence="1">
    <location>
        <begin position="8"/>
        <end position="131"/>
    </location>
</feature>
<evidence type="ECO:0000259" key="1">
    <source>
        <dbReference type="SMART" id="SM01321"/>
    </source>
</evidence>
<reference evidence="2 3" key="1">
    <citation type="submission" date="2020-04" db="EMBL/GenBank/DDBJ databases">
        <title>Pseudoalteromonas caenipelagi sp. nov., isolated from a tidal flat.</title>
        <authorList>
            <person name="Park S."/>
            <person name="Yoon J.-H."/>
        </authorList>
    </citation>
    <scope>NUCLEOTIDE SEQUENCE [LARGE SCALE GENOMIC DNA]</scope>
    <source>
        <strain evidence="2 3">JBTF-M23</strain>
    </source>
</reference>
<organism evidence="2 3">
    <name type="scientific">Pseudoalteromonas caenipelagi</name>
    <dbReference type="NCBI Taxonomy" id="2726988"/>
    <lineage>
        <taxon>Bacteria</taxon>
        <taxon>Pseudomonadati</taxon>
        <taxon>Pseudomonadota</taxon>
        <taxon>Gammaproteobacteria</taxon>
        <taxon>Alteromonadales</taxon>
        <taxon>Pseudoalteromonadaceae</taxon>
        <taxon>Pseudoalteromonas</taxon>
    </lineage>
</organism>
<name>A0A849VI22_9GAMM</name>
<sequence length="171" mass="20739">MRYRRNYVAGGTYFFTVNLLNRQSALLIEHINLIRESVRWVKQHQPFYIDAWVVLPDHLHAVMTLPEGDDDYSNRWREIKKRFSKSLPKTELLDDTRRRHGERGIWQRRFWEHTIGDEHDYWHHVNYVHYNPMKHGLVNRVVEWPYSSFHKAVKRGVYSHNWCGEGLILEA</sequence>
<dbReference type="SUPFAM" id="SSF143422">
    <property type="entry name" value="Transposase IS200-like"/>
    <property type="match status" value="1"/>
</dbReference>
<dbReference type="Gene3D" id="3.30.70.1290">
    <property type="entry name" value="Transposase IS200-like"/>
    <property type="match status" value="1"/>
</dbReference>
<gene>
    <name evidence="2" type="ORF">HG263_13235</name>
</gene>
<dbReference type="GO" id="GO:0043565">
    <property type="term" value="F:sequence-specific DNA binding"/>
    <property type="evidence" value="ECO:0007669"/>
    <property type="project" value="TreeGrafter"/>
</dbReference>
<keyword evidence="3" id="KW-1185">Reference proteome</keyword>
<evidence type="ECO:0000313" key="2">
    <source>
        <dbReference type="EMBL" id="NOU51494.1"/>
    </source>
</evidence>
<protein>
    <submittedName>
        <fullName evidence="2">Transposase</fullName>
    </submittedName>
</protein>
<dbReference type="InterPro" id="IPR002686">
    <property type="entry name" value="Transposase_17"/>
</dbReference>
<dbReference type="AlphaFoldDB" id="A0A849VI22"/>
<comment type="caution">
    <text evidence="2">The sequence shown here is derived from an EMBL/GenBank/DDBJ whole genome shotgun (WGS) entry which is preliminary data.</text>
</comment>
<dbReference type="RefSeq" id="WP_171626558.1">
    <property type="nucleotide sequence ID" value="NZ_JABBPG010000005.1"/>
</dbReference>
<dbReference type="PANTHER" id="PTHR36966:SF1">
    <property type="entry name" value="REP-ASSOCIATED TYROSINE TRANSPOSASE"/>
    <property type="match status" value="1"/>
</dbReference>
<dbReference type="GO" id="GO:0006313">
    <property type="term" value="P:DNA transposition"/>
    <property type="evidence" value="ECO:0007669"/>
    <property type="project" value="InterPro"/>
</dbReference>
<dbReference type="Proteomes" id="UP000586305">
    <property type="component" value="Unassembled WGS sequence"/>
</dbReference>
<dbReference type="EMBL" id="JABBPG010000005">
    <property type="protein sequence ID" value="NOU51494.1"/>
    <property type="molecule type" value="Genomic_DNA"/>
</dbReference>
<accession>A0A849VI22</accession>
<proteinExistence type="predicted"/>
<dbReference type="SMART" id="SM01321">
    <property type="entry name" value="Y1_Tnp"/>
    <property type="match status" value="1"/>
</dbReference>
<dbReference type="PANTHER" id="PTHR36966">
    <property type="entry name" value="REP-ASSOCIATED TYROSINE TRANSPOSASE"/>
    <property type="match status" value="1"/>
</dbReference>
<dbReference type="NCBIfam" id="NF047646">
    <property type="entry name" value="REP_Tyr_transpos"/>
    <property type="match status" value="1"/>
</dbReference>
<dbReference type="InterPro" id="IPR052715">
    <property type="entry name" value="RAYT_transposase"/>
</dbReference>
<dbReference type="InterPro" id="IPR036515">
    <property type="entry name" value="Transposase_17_sf"/>
</dbReference>
<dbReference type="GO" id="GO:0004803">
    <property type="term" value="F:transposase activity"/>
    <property type="evidence" value="ECO:0007669"/>
    <property type="project" value="InterPro"/>
</dbReference>